<gene>
    <name evidence="5" type="ORF">C8N38_104126</name>
</gene>
<keyword evidence="2" id="KW-0328">Glycosyltransferase</keyword>
<dbReference type="InterPro" id="IPR029044">
    <property type="entry name" value="Nucleotide-diphossugar_trans"/>
</dbReference>
<dbReference type="SUPFAM" id="SSF53448">
    <property type="entry name" value="Nucleotide-diphospho-sugar transferases"/>
    <property type="match status" value="1"/>
</dbReference>
<dbReference type="PANTHER" id="PTHR43179:SF12">
    <property type="entry name" value="GALACTOFURANOSYLTRANSFERASE GLFT2"/>
    <property type="match status" value="1"/>
</dbReference>
<evidence type="ECO:0000313" key="6">
    <source>
        <dbReference type="Proteomes" id="UP000244037"/>
    </source>
</evidence>
<keyword evidence="3 5" id="KW-0808">Transferase</keyword>
<sequence length="898" mass="96927">MDAVTVKRIAGRAWRTAGGGEPLDLELVSGGRVLMTATADRPAPSGLPCAFEFRLDGGTAAAIGRRTVHLRVAGETRPFAKLHLPGGKTVRAGRRVTLVSRTLRAAYLCRLRTEFSVNRPFGDGEGVIETVALRDGVLHVRGRSRVPVTIRSETARADLAKSDMEDRAFDLRLTGHRLLWVEGAGLPLLAIRLPAPRFSPLATVRTVVDFCRVPFLFGGNLAGFLFRGDAKAGDPIEAFLLRLRPASEAVPEVVPGLFAAAAPPKPAPPADIVLPVFNAADDLRVCLERLARNTLPEHRVIVIDDASTDPAIAPMLEAFADARPGTLLVRNAENGGFIASVNRGLAESRGHVVLLNSDAFVPPGWIDRLMRPILDDALIASVTPMSNEAEIATAPVICCPEPLAEGQAEAMDAIAQRLNPAAARAESPTGVGFCMAMSRRWLDEVPRFDTAFGRGYGEEVDWCRRVGERGARHLLIGDLFVEHRGGGSFGPEKAARIAAASRLINDRYPAYDASVADFIRTDPLIGPRLALGLARAGTEAPLPVYLGHRLGGGAEHWLQDRIARDLDEGGSALVLRDGPEPETVAVELYRAAGQTQAVLLLAELGGYLGAAGRKTLFYSCLVGARAPLDLAEAAARSLGAQDGFRILFHDYFPLCPSYNLLGHDGRFCDLPGPERCQACYERLAAITEAHPPRIADWRARWHALAARAETIEVFSPSSQRLVARVWPELAPRIALRPHRLAVLPRPVRLEPRARPVLGVLGGIGFEKGAAVLRDLAAAAGTRMDIVVIGEMDETYAHPDIRVHGHYRRDEISDLAEVYGVGRWLIPSICPETFSYAIRECLATGLSVFAFDLGGQADALRGVPNGYLLPRDITPTELAARLLAPPLSDRPAERKELTA</sequence>
<comment type="similarity">
    <text evidence="1">Belongs to the glycosyltransferase 2 family.</text>
</comment>
<evidence type="ECO:0000259" key="4">
    <source>
        <dbReference type="Pfam" id="PF00535"/>
    </source>
</evidence>
<evidence type="ECO:0000256" key="1">
    <source>
        <dbReference type="ARBA" id="ARBA00006739"/>
    </source>
</evidence>
<evidence type="ECO:0000313" key="5">
    <source>
        <dbReference type="EMBL" id="PTW50491.1"/>
    </source>
</evidence>
<evidence type="ECO:0000256" key="2">
    <source>
        <dbReference type="ARBA" id="ARBA00022676"/>
    </source>
</evidence>
<proteinExistence type="inferred from homology"/>
<dbReference type="InterPro" id="IPR001173">
    <property type="entry name" value="Glyco_trans_2-like"/>
</dbReference>
<dbReference type="Pfam" id="PF00535">
    <property type="entry name" value="Glycos_transf_2"/>
    <property type="match status" value="1"/>
</dbReference>
<dbReference type="AlphaFoldDB" id="A0A8E2VKJ7"/>
<dbReference type="Gene3D" id="3.40.50.2000">
    <property type="entry name" value="Glycogen Phosphorylase B"/>
    <property type="match status" value="1"/>
</dbReference>
<reference evidence="5 6" key="1">
    <citation type="submission" date="2018-04" db="EMBL/GenBank/DDBJ databases">
        <title>Genomic Encyclopedia of Archaeal and Bacterial Type Strains, Phase II (KMG-II): from individual species to whole genera.</title>
        <authorList>
            <person name="Goeker M."/>
        </authorList>
    </citation>
    <scope>NUCLEOTIDE SEQUENCE [LARGE SCALE GENOMIC DNA]</scope>
    <source>
        <strain evidence="5 6">DSM 19783</strain>
    </source>
</reference>
<evidence type="ECO:0000256" key="3">
    <source>
        <dbReference type="ARBA" id="ARBA00022679"/>
    </source>
</evidence>
<accession>A0A8E2VKJ7</accession>
<keyword evidence="6" id="KW-1185">Reference proteome</keyword>
<dbReference type="SUPFAM" id="SSF53756">
    <property type="entry name" value="UDP-Glycosyltransferase/glycogen phosphorylase"/>
    <property type="match status" value="1"/>
</dbReference>
<name>A0A8E2VKJ7_9RHOB</name>
<feature type="domain" description="Glycosyltransferase 2-like" evidence="4">
    <location>
        <begin position="272"/>
        <end position="443"/>
    </location>
</feature>
<organism evidence="5 6">
    <name type="scientific">Rhodovulum kholense</name>
    <dbReference type="NCBI Taxonomy" id="453584"/>
    <lineage>
        <taxon>Bacteria</taxon>
        <taxon>Pseudomonadati</taxon>
        <taxon>Pseudomonadota</taxon>
        <taxon>Alphaproteobacteria</taxon>
        <taxon>Rhodobacterales</taxon>
        <taxon>Paracoccaceae</taxon>
        <taxon>Rhodovulum</taxon>
    </lineage>
</organism>
<comment type="caution">
    <text evidence="5">The sequence shown here is derived from an EMBL/GenBank/DDBJ whole genome shotgun (WGS) entry which is preliminary data.</text>
</comment>
<dbReference type="Gene3D" id="3.90.550.10">
    <property type="entry name" value="Spore Coat Polysaccharide Biosynthesis Protein SpsA, Chain A"/>
    <property type="match status" value="1"/>
</dbReference>
<dbReference type="PANTHER" id="PTHR43179">
    <property type="entry name" value="RHAMNOSYLTRANSFERASE WBBL"/>
    <property type="match status" value="1"/>
</dbReference>
<dbReference type="Proteomes" id="UP000244037">
    <property type="component" value="Unassembled WGS sequence"/>
</dbReference>
<dbReference type="EMBL" id="QAYC01000004">
    <property type="protein sequence ID" value="PTW50491.1"/>
    <property type="molecule type" value="Genomic_DNA"/>
</dbReference>
<protein>
    <submittedName>
        <fullName evidence="5">GT2 family glycosyltransferase</fullName>
    </submittedName>
</protein>
<dbReference type="GO" id="GO:0016757">
    <property type="term" value="F:glycosyltransferase activity"/>
    <property type="evidence" value="ECO:0007669"/>
    <property type="project" value="UniProtKB-KW"/>
</dbReference>